<feature type="domain" description="FLYWCH-type" evidence="5">
    <location>
        <begin position="18"/>
        <end position="68"/>
    </location>
</feature>
<name>B0W384_CULQU</name>
<feature type="domain" description="FLYWCH-type" evidence="5">
    <location>
        <begin position="172"/>
        <end position="216"/>
    </location>
</feature>
<dbReference type="Pfam" id="PF16064">
    <property type="entry name" value="DUF4806"/>
    <property type="match status" value="3"/>
</dbReference>
<protein>
    <recommendedName>
        <fullName evidence="10">FLYWCH-type domain-containing protein</fullName>
    </recommendedName>
</protein>
<evidence type="ECO:0008006" key="10">
    <source>
        <dbReference type="Google" id="ProtNLM"/>
    </source>
</evidence>
<keyword evidence="3" id="KW-0862">Zinc</keyword>
<dbReference type="HOGENOM" id="CLU_258718_0_0_1"/>
<dbReference type="STRING" id="7176.B0W384"/>
<evidence type="ECO:0000256" key="2">
    <source>
        <dbReference type="ARBA" id="ARBA00022771"/>
    </source>
</evidence>
<keyword evidence="1" id="KW-0479">Metal-binding</keyword>
<organism>
    <name type="scientific">Culex quinquefasciatus</name>
    <name type="common">Southern house mosquito</name>
    <name type="synonym">Culex pungens</name>
    <dbReference type="NCBI Taxonomy" id="7176"/>
    <lineage>
        <taxon>Eukaryota</taxon>
        <taxon>Metazoa</taxon>
        <taxon>Ecdysozoa</taxon>
        <taxon>Arthropoda</taxon>
        <taxon>Hexapoda</taxon>
        <taxon>Insecta</taxon>
        <taxon>Pterygota</taxon>
        <taxon>Neoptera</taxon>
        <taxon>Endopterygota</taxon>
        <taxon>Diptera</taxon>
        <taxon>Nematocera</taxon>
        <taxon>Culicoidea</taxon>
        <taxon>Culicidae</taxon>
        <taxon>Culicinae</taxon>
        <taxon>Culicini</taxon>
        <taxon>Culex</taxon>
        <taxon>Culex</taxon>
    </lineage>
</organism>
<feature type="domain" description="FLYWCH-type" evidence="5">
    <location>
        <begin position="430"/>
        <end position="491"/>
    </location>
</feature>
<feature type="domain" description="FLYWCH-type" evidence="5">
    <location>
        <begin position="738"/>
        <end position="794"/>
    </location>
</feature>
<keyword evidence="9" id="KW-1185">Reference proteome</keyword>
<feature type="domain" description="FLYWCH-type" evidence="5">
    <location>
        <begin position="540"/>
        <end position="601"/>
    </location>
</feature>
<evidence type="ECO:0000259" key="6">
    <source>
        <dbReference type="Pfam" id="PF16064"/>
    </source>
</evidence>
<dbReference type="EMBL" id="DS231831">
    <property type="protein sequence ID" value="EDS31227.1"/>
    <property type="molecule type" value="Genomic_DNA"/>
</dbReference>
<reference evidence="7" key="1">
    <citation type="submission" date="2007-03" db="EMBL/GenBank/DDBJ databases">
        <title>Annotation of Culex pipiens quinquefasciatus.</title>
        <authorList>
            <consortium name="The Broad Institute Genome Sequencing Platform"/>
            <person name="Atkinson P.W."/>
            <person name="Hemingway J."/>
            <person name="Christensen B.M."/>
            <person name="Higgs S."/>
            <person name="Kodira C."/>
            <person name="Hannick L."/>
            <person name="Megy K."/>
            <person name="O'Leary S."/>
            <person name="Pearson M."/>
            <person name="Haas B.J."/>
            <person name="Mauceli E."/>
            <person name="Wortman J.R."/>
            <person name="Lee N.H."/>
            <person name="Guigo R."/>
            <person name="Stanke M."/>
            <person name="Alvarado L."/>
            <person name="Amedeo P."/>
            <person name="Antoine C.H."/>
            <person name="Arensburger P."/>
            <person name="Bidwell S.L."/>
            <person name="Crawford M."/>
            <person name="Camaro F."/>
            <person name="Devon K."/>
            <person name="Engels R."/>
            <person name="Hammond M."/>
            <person name="Howarth C."/>
            <person name="Koehrsen M."/>
            <person name="Lawson D."/>
            <person name="Montgomery P."/>
            <person name="Nene V."/>
            <person name="Nusbaum C."/>
            <person name="Puiu D."/>
            <person name="Romero-Severson J."/>
            <person name="Severson D.W."/>
            <person name="Shumway M."/>
            <person name="Sisk P."/>
            <person name="Stolte C."/>
            <person name="Zeng Q."/>
            <person name="Eisenstadt E."/>
            <person name="Fraser-Liggett C."/>
            <person name="Strausberg R."/>
            <person name="Galagan J."/>
            <person name="Birren B."/>
            <person name="Collins F.H."/>
        </authorList>
    </citation>
    <scope>NUCLEOTIDE SEQUENCE [LARGE SCALE GENOMIC DNA]</scope>
    <source>
        <strain evidence="7">JHB</strain>
    </source>
</reference>
<evidence type="ECO:0000313" key="8">
    <source>
        <dbReference type="EnsemblMetazoa" id="CPIJ001628-PA"/>
    </source>
</evidence>
<reference evidence="8" key="2">
    <citation type="submission" date="2021-02" db="UniProtKB">
        <authorList>
            <consortium name="EnsemblMetazoa"/>
        </authorList>
    </citation>
    <scope>IDENTIFICATION</scope>
    <source>
        <strain evidence="8">JHB</strain>
    </source>
</reference>
<evidence type="ECO:0000256" key="1">
    <source>
        <dbReference type="ARBA" id="ARBA00022723"/>
    </source>
</evidence>
<dbReference type="InterPro" id="IPR007588">
    <property type="entry name" value="Znf_FLYWCH"/>
</dbReference>
<feature type="domain" description="DUF4806" evidence="6">
    <location>
        <begin position="1204"/>
        <end position="1292"/>
    </location>
</feature>
<dbReference type="InterPro" id="IPR032071">
    <property type="entry name" value="DUF4806"/>
</dbReference>
<gene>
    <name evidence="8" type="primary">6032596</name>
    <name evidence="7" type="ORF">CpipJ_CPIJ001628</name>
</gene>
<dbReference type="InterPro" id="IPR040312">
    <property type="entry name" value="FWCH1/FWCH2"/>
</dbReference>
<evidence type="ECO:0000256" key="3">
    <source>
        <dbReference type="ARBA" id="ARBA00022833"/>
    </source>
</evidence>
<dbReference type="eggNOG" id="ENOG502T0FK">
    <property type="taxonomic scope" value="Eukaryota"/>
</dbReference>
<feature type="domain" description="FLYWCH-type" evidence="5">
    <location>
        <begin position="248"/>
        <end position="307"/>
    </location>
</feature>
<evidence type="ECO:0000313" key="9">
    <source>
        <dbReference type="Proteomes" id="UP000002320"/>
    </source>
</evidence>
<dbReference type="GO" id="GO:0008270">
    <property type="term" value="F:zinc ion binding"/>
    <property type="evidence" value="ECO:0007669"/>
    <property type="project" value="UniProtKB-KW"/>
</dbReference>
<evidence type="ECO:0000259" key="5">
    <source>
        <dbReference type="Pfam" id="PF04500"/>
    </source>
</evidence>
<sequence length="1336" mass="152847">MQPLMRVSQPSLADYVRYVSGFRGSRKLKVGQYSYTKNKECHNKTYWSCARAGVSKCKARVLTYTIENGEENLVGSTSCKARVITGNGEDDEKHPTLISRSGKHNHEVKVQHQGVENEIFYIAEFIGSDMITEEKVMKKKASKALKSKQTARKEIKPFIMPQVGAITSKLTYTTGRGNNVLIYEGHRYIKNNSHSGKTYWKCTKWHSGCKARAITNVLAPDAFPLTEAILQQFQSQSLLTSPQFSFKTSQRSGRHLLVVNGVTFFRNRHRNNKQYWKCNQYYKCKCPCIVVIDEINSRMNVKHIHNHDIVGSAGPVPAFGGSYQPTIRTTAAAPTLLNQTMLASGSSTALLQLDEKYHFLVPKAEMEEAQFGLSQRGARKLLCQGFEYVKDRDFSDSTNWRCSLFRRQKCRARAITKLIHGIFEPAVFGTTRRGQQKLLYGGHAYTKDRQSAKTCNWKCSLFTRYKCKARAVTREINGIVYVKATNTMHYHPAEQYKISFRRMSTLPTVDDGQQTFLSVIFELPDEKVTFVERAKYEYTLRGTQQLVHNGFYFSKNKTLDGGTRVNWKCQFYERLRCRARAITKSVNGFDYVRVTNDEHTHTRDISLGECPPRKKSRRRIPKLEHSLDDTDEDLDVKTKFPLDLKMVVGRKGRPMLLMGGYAFFRNNSNKNKTYWLCAKSRSLKCRARIITLDGSAVISAPPKKKSTKAKIAKASKTGMPANTDEILAQGGIPVVYQNSRFGAAPVVLDQQIFQFVFTKTKMSVYRCQHHKKHFCPAQVLVKAGLMYKVGDHNHQELAALHDDSSARRTNESYFFVTTSDGELQLKESVEKPKKKIRAILPAIKPSFGGSSGVSGFDFPLIDQEDIERLENTVSQSNDIRRQYINFLARKKAPSMTLVQFLPAIFSDEALDGYNYNGSNTLGKTKLPMRGYDIFSHCFIEAFGDRDGMDEVELASQMSAAIKQSRNRMRQRTFRAKNTRLPKRFLCESRIRPYKKRFDDNESVSGNAARLRVAGFSFPIRCEEDVERLERMVNISQVTRQQYVTYLKSKKTANEDAAVAIGKCFTDQVLSNFTYNGLNHPQHPRKAMKEYMIFTECFLDAWDHHEVTEHSIKRSITLACQKAKQHISSARYYQRYRGRLLEKRKVYKKKTQIECLPYTEICNNVIKIEPNNADISIESTIQKTIAKPLMNIANKPVKSSKAVRVAGFDFPLTCEEDVDRLELMVNRNPFIKSQYIKYLTIHKPLNVDVGQIFNRFFDDEAMANFTWTGSDSTTAAKKAMKDYAIFTGCMLEAWSDQGVTDDMLVESLKKALLLISRRRYVKNYNQRKRLQLKGAET</sequence>
<feature type="domain" description="FLYWCH-type" evidence="5">
    <location>
        <begin position="374"/>
        <end position="417"/>
    </location>
</feature>
<dbReference type="PANTHER" id="PTHR31665">
    <property type="entry name" value="FLYWCH FAMILY MEMBER 2-RELATED"/>
    <property type="match status" value="1"/>
</dbReference>
<feature type="domain" description="DUF4806" evidence="6">
    <location>
        <begin position="1012"/>
        <end position="1100"/>
    </location>
</feature>
<dbReference type="Gene3D" id="2.20.25.240">
    <property type="match status" value="7"/>
</dbReference>
<feature type="domain" description="DUF4806" evidence="6">
    <location>
        <begin position="853"/>
        <end position="941"/>
    </location>
</feature>
<feature type="domain" description="FLYWCH-type" evidence="5">
    <location>
        <begin position="648"/>
        <end position="695"/>
    </location>
</feature>
<accession>B0W384</accession>
<dbReference type="VEuPathDB" id="VectorBase:CPIJ001628"/>
<dbReference type="PANTHER" id="PTHR31665:SF0">
    <property type="entry name" value="FLYWCH FAMILY MEMBER 2"/>
    <property type="match status" value="1"/>
</dbReference>
<evidence type="ECO:0000313" key="7">
    <source>
        <dbReference type="EMBL" id="EDS31227.1"/>
    </source>
</evidence>
<evidence type="ECO:0000256" key="4">
    <source>
        <dbReference type="SAM" id="MobiDB-lite"/>
    </source>
</evidence>
<feature type="region of interest" description="Disordered" evidence="4">
    <location>
        <begin position="85"/>
        <end position="105"/>
    </location>
</feature>
<dbReference type="EnsemblMetazoa" id="CPIJ001628-RA">
    <property type="protein sequence ID" value="CPIJ001628-PA"/>
    <property type="gene ID" value="CPIJ001628"/>
</dbReference>
<dbReference type="Pfam" id="PF04500">
    <property type="entry name" value="FLYWCH"/>
    <property type="match status" value="8"/>
</dbReference>
<dbReference type="KEGG" id="cqu:CpipJ_CPIJ001628"/>
<keyword evidence="2" id="KW-0863">Zinc-finger</keyword>
<proteinExistence type="predicted"/>
<dbReference type="InParanoid" id="B0W384"/>
<dbReference type="Proteomes" id="UP000002320">
    <property type="component" value="Unassembled WGS sequence"/>
</dbReference>